<proteinExistence type="predicted"/>
<evidence type="ECO:0000313" key="3">
    <source>
        <dbReference type="Proteomes" id="UP001189429"/>
    </source>
</evidence>
<dbReference type="InterPro" id="IPR011990">
    <property type="entry name" value="TPR-like_helical_dom_sf"/>
</dbReference>
<feature type="region of interest" description="Disordered" evidence="1">
    <location>
        <begin position="229"/>
        <end position="250"/>
    </location>
</feature>
<reference evidence="2" key="1">
    <citation type="submission" date="2023-10" db="EMBL/GenBank/DDBJ databases">
        <authorList>
            <person name="Chen Y."/>
            <person name="Shah S."/>
            <person name="Dougan E. K."/>
            <person name="Thang M."/>
            <person name="Chan C."/>
        </authorList>
    </citation>
    <scope>NUCLEOTIDE SEQUENCE [LARGE SCALE GENOMIC DNA]</scope>
</reference>
<protein>
    <submittedName>
        <fullName evidence="2">Uncharacterized protein</fullName>
    </submittedName>
</protein>
<accession>A0ABN9SAX8</accession>
<dbReference type="Gene3D" id="1.25.40.10">
    <property type="entry name" value="Tetratricopeptide repeat domain"/>
    <property type="match status" value="1"/>
</dbReference>
<organism evidence="2 3">
    <name type="scientific">Prorocentrum cordatum</name>
    <dbReference type="NCBI Taxonomy" id="2364126"/>
    <lineage>
        <taxon>Eukaryota</taxon>
        <taxon>Sar</taxon>
        <taxon>Alveolata</taxon>
        <taxon>Dinophyceae</taxon>
        <taxon>Prorocentrales</taxon>
        <taxon>Prorocentraceae</taxon>
        <taxon>Prorocentrum</taxon>
    </lineage>
</organism>
<evidence type="ECO:0000256" key="1">
    <source>
        <dbReference type="SAM" id="MobiDB-lite"/>
    </source>
</evidence>
<comment type="caution">
    <text evidence="2">The sequence shown here is derived from an EMBL/GenBank/DDBJ whole genome shotgun (WGS) entry which is preliminary data.</text>
</comment>
<dbReference type="EMBL" id="CAUYUJ010010335">
    <property type="protein sequence ID" value="CAK0829106.1"/>
    <property type="molecule type" value="Genomic_DNA"/>
</dbReference>
<name>A0ABN9SAX8_9DINO</name>
<dbReference type="Proteomes" id="UP001189429">
    <property type="component" value="Unassembled WGS sequence"/>
</dbReference>
<gene>
    <name evidence="2" type="ORF">PCOR1329_LOCUS28145</name>
</gene>
<feature type="non-terminal residue" evidence="2">
    <location>
        <position position="1"/>
    </location>
</feature>
<sequence length="491" mass="53234">GWMLTDYRGIDGLGEVLRPLRPEALSLAVLGHHAQGVACLEVTFMRVPVRRVPSRDAEAIAMRYQGELVFARSQSFDQWVRLAGEEEGWMLAATEDMGELLLPLHGLPHLDLWLLCDLWRSARASAAKGELDQKAQSDLKDAEARARLAAVAAFERLQFDEEACSWRVSEACPEQEDPVALGLLAREDLQVGEAGMARIVRHIFSRQLPRFCSDEPGLRRLVPELRRSGGSVPLPVDGGDEDEAPEGAESPLGPTVLLEHDGRMYLAAQGGLLFDPADPQKLVGVWDPAGKTVEAPPEGFDVSQGVTMLEHEGQGYVMTGDGSIFDPAARVKVGTFDPESKSVRLLADAGCGVQLRMARDGPLEAAASAPALGGDAAAGSPGAADAAGAETGVQELLAQAARYTDRKLYRLAAREYGKALESCAAAGCVELDEEADILRRRAECFAELKEHQKLLDDAERLLGYDSADPRALEWRRASAEELEKRRALRGR</sequence>
<evidence type="ECO:0000313" key="2">
    <source>
        <dbReference type="EMBL" id="CAK0829106.1"/>
    </source>
</evidence>
<keyword evidence="3" id="KW-1185">Reference proteome</keyword>